<name>A0A9X3XFQ1_9BACT</name>
<dbReference type="EMBL" id="JAGTJJ010000097">
    <property type="protein sequence ID" value="MDC3989157.1"/>
    <property type="molecule type" value="Genomic_DNA"/>
</dbReference>
<keyword evidence="3" id="KW-1185">Reference proteome</keyword>
<protein>
    <submittedName>
        <fullName evidence="2">Uncharacterized protein</fullName>
    </submittedName>
</protein>
<accession>A0A9X3XFQ1</accession>
<sequence length="711" mass="75649">MRTLGPTAFLLASASIVSCGGAEPAPPSAPPTERAAATAKAPPPEERKPPKRPKPVANTCAPPTAPIEELTTAEGAEVFTTDGAYLVWSDGRAIVRASLNGGDRKTLIADVTKNAAVRGLRLSNGEVWFRAENRYDQGCAGLVGFVGRNGGPVTSVGLEGCISGFALTPDRVVFTREESVPTITGISSGLYAAPRKGGPAKTLLRPLGGYRGVAADGAFVYFPGGYDGLHRMPIGGGEAVEVSNGKIGNAFGGIDGSRFTVDGDEIFALHGHPNLGGMQMARLGKDGKDAQLLGPAVPAHPSGATLPAGPLVTDAQFVYWASPLRGAIFRVPKDGACPPYAIATDREKPDWVAVAGSYVYWLELDAKPPRIARRKLYEDPEPPVVPVANAPPSVAPPPPATPEPKLAAAERPFVLSGAFAEPTAVSFAGGKVFALLVEGSPKKGNDEGPPSPYWIHVFELRGTKFQPLKKHRIEGHLLAEQVVEKNGKLHLVVRDPSARGEAHYYEPLAGGKRLPGYDNEWEEPTGPHMPPSCEASPPPASKLAPMRDLYGWPKHEGARFFIGTSCDGKPKIQVLFQDKSQMIPIEPSDELMHTQLGIVWKGAAGVSVFENGAFRRIAAYLPKRTWDLLRAPDGTIVARGDENFALRGEEWAPWRLEFGSARFTVASDGAALWAYVGDSSVLVTELYRYAPGGAKDGERIDTSTARLPKGR</sequence>
<dbReference type="PROSITE" id="PS51257">
    <property type="entry name" value="PROKAR_LIPOPROTEIN"/>
    <property type="match status" value="1"/>
</dbReference>
<evidence type="ECO:0000256" key="1">
    <source>
        <dbReference type="SAM" id="MobiDB-lite"/>
    </source>
</evidence>
<dbReference type="RefSeq" id="WP_272428307.1">
    <property type="nucleotide sequence ID" value="NZ_JAGTJJ010000097.1"/>
</dbReference>
<evidence type="ECO:0000313" key="3">
    <source>
        <dbReference type="Proteomes" id="UP001151081"/>
    </source>
</evidence>
<proteinExistence type="predicted"/>
<feature type="compositionally biased region" description="Low complexity" evidence="1">
    <location>
        <begin position="31"/>
        <end position="40"/>
    </location>
</feature>
<dbReference type="Proteomes" id="UP001151081">
    <property type="component" value="Unassembled WGS sequence"/>
</dbReference>
<feature type="region of interest" description="Disordered" evidence="1">
    <location>
        <begin position="20"/>
        <end position="61"/>
    </location>
</feature>
<dbReference type="SUPFAM" id="SSF69304">
    <property type="entry name" value="Tricorn protease N-terminal domain"/>
    <property type="match status" value="1"/>
</dbReference>
<comment type="caution">
    <text evidence="2">The sequence shown here is derived from an EMBL/GenBank/DDBJ whole genome shotgun (WGS) entry which is preliminary data.</text>
</comment>
<dbReference type="AlphaFoldDB" id="A0A9X3XFQ1"/>
<evidence type="ECO:0000313" key="2">
    <source>
        <dbReference type="EMBL" id="MDC3989157.1"/>
    </source>
</evidence>
<reference evidence="2 3" key="1">
    <citation type="submission" date="2021-04" db="EMBL/GenBank/DDBJ databases">
        <title>Genome analysis of Polyangium sp.</title>
        <authorList>
            <person name="Li Y."/>
            <person name="Wang J."/>
        </authorList>
    </citation>
    <scope>NUCLEOTIDE SEQUENCE [LARGE SCALE GENOMIC DNA]</scope>
    <source>
        <strain evidence="2 3">SDU14</strain>
    </source>
</reference>
<organism evidence="2 3">
    <name type="scientific">Polyangium jinanense</name>
    <dbReference type="NCBI Taxonomy" id="2829994"/>
    <lineage>
        <taxon>Bacteria</taxon>
        <taxon>Pseudomonadati</taxon>
        <taxon>Myxococcota</taxon>
        <taxon>Polyangia</taxon>
        <taxon>Polyangiales</taxon>
        <taxon>Polyangiaceae</taxon>
        <taxon>Polyangium</taxon>
    </lineage>
</organism>
<feature type="region of interest" description="Disordered" evidence="1">
    <location>
        <begin position="521"/>
        <end position="540"/>
    </location>
</feature>
<gene>
    <name evidence="2" type="ORF">KEG57_52320</name>
</gene>